<reference evidence="1 2" key="1">
    <citation type="submission" date="2019-06" db="EMBL/GenBank/DDBJ databases">
        <title>Genome sequence of Janthinobacterium lividum UCD_MED1.</title>
        <authorList>
            <person name="De Leon M.E."/>
            <person name="Jospin G."/>
        </authorList>
    </citation>
    <scope>NUCLEOTIDE SEQUENCE [LARGE SCALE GENOMIC DNA]</scope>
    <source>
        <strain evidence="1 2">UCD_MED1</strain>
    </source>
</reference>
<gene>
    <name evidence="1" type="ORF">FHI69_19010</name>
</gene>
<comment type="caution">
    <text evidence="1">The sequence shown here is derived from an EMBL/GenBank/DDBJ whole genome shotgun (WGS) entry which is preliminary data.</text>
</comment>
<accession>A0A5C4NSU3</accession>
<evidence type="ECO:0000313" key="1">
    <source>
        <dbReference type="EMBL" id="TNC75737.1"/>
    </source>
</evidence>
<evidence type="ECO:0008006" key="3">
    <source>
        <dbReference type="Google" id="ProtNLM"/>
    </source>
</evidence>
<dbReference type="EMBL" id="VDGE01000007">
    <property type="protein sequence ID" value="TNC75737.1"/>
    <property type="molecule type" value="Genomic_DNA"/>
</dbReference>
<name>A0A5C4NSU3_9BURK</name>
<sequence length="120" mass="13419">MNAPVKIEGSVENWESGALGRDRAHAKRAPKELEQQMDEAQGLQAISIRLKKELIEDFKFIAKQHGMGYQPLMREALRRFAESEYKRIAVQLANEKAAKEAACLQVLAEHEGEAPMMAAA</sequence>
<evidence type="ECO:0000313" key="2">
    <source>
        <dbReference type="Proteomes" id="UP000305681"/>
    </source>
</evidence>
<dbReference type="AlphaFoldDB" id="A0A5C4NSU3"/>
<organism evidence="1 2">
    <name type="scientific">Janthinobacterium lividum</name>
    <dbReference type="NCBI Taxonomy" id="29581"/>
    <lineage>
        <taxon>Bacteria</taxon>
        <taxon>Pseudomonadati</taxon>
        <taxon>Pseudomonadota</taxon>
        <taxon>Betaproteobacteria</taxon>
        <taxon>Burkholderiales</taxon>
        <taxon>Oxalobacteraceae</taxon>
        <taxon>Janthinobacterium</taxon>
    </lineage>
</organism>
<dbReference type="Proteomes" id="UP000305681">
    <property type="component" value="Unassembled WGS sequence"/>
</dbReference>
<protein>
    <recommendedName>
        <fullName evidence="3">CopG family transcriptional regulator</fullName>
    </recommendedName>
</protein>
<proteinExistence type="predicted"/>